<proteinExistence type="predicted"/>
<dbReference type="RefSeq" id="XP_032821152.1">
    <property type="nucleotide sequence ID" value="XM_032965261.1"/>
</dbReference>
<name>A0AAJ7X4V6_PETMA</name>
<gene>
    <name evidence="3" type="primary">LOC116948517</name>
</gene>
<keyword evidence="2" id="KW-1185">Reference proteome</keyword>
<feature type="compositionally biased region" description="Basic and acidic residues" evidence="1">
    <location>
        <begin position="173"/>
        <end position="204"/>
    </location>
</feature>
<dbReference type="KEGG" id="pmrn:116948517"/>
<feature type="region of interest" description="Disordered" evidence="1">
    <location>
        <begin position="150"/>
        <end position="204"/>
    </location>
</feature>
<reference evidence="3" key="1">
    <citation type="submission" date="2025-08" db="UniProtKB">
        <authorList>
            <consortium name="RefSeq"/>
        </authorList>
    </citation>
    <scope>IDENTIFICATION</scope>
    <source>
        <tissue evidence="3">Sperm</tissue>
    </source>
</reference>
<organism evidence="2 3">
    <name type="scientific">Petromyzon marinus</name>
    <name type="common">Sea lamprey</name>
    <dbReference type="NCBI Taxonomy" id="7757"/>
    <lineage>
        <taxon>Eukaryota</taxon>
        <taxon>Metazoa</taxon>
        <taxon>Chordata</taxon>
        <taxon>Craniata</taxon>
        <taxon>Vertebrata</taxon>
        <taxon>Cyclostomata</taxon>
        <taxon>Hyperoartia</taxon>
        <taxon>Petromyzontiformes</taxon>
        <taxon>Petromyzontidae</taxon>
        <taxon>Petromyzon</taxon>
    </lineage>
</organism>
<evidence type="ECO:0000256" key="1">
    <source>
        <dbReference type="SAM" id="MobiDB-lite"/>
    </source>
</evidence>
<evidence type="ECO:0000313" key="3">
    <source>
        <dbReference type="RefSeq" id="XP_032821152.1"/>
    </source>
</evidence>
<accession>A0AAJ7X4V6</accession>
<feature type="compositionally biased region" description="Basic and acidic residues" evidence="1">
    <location>
        <begin position="150"/>
        <end position="162"/>
    </location>
</feature>
<dbReference type="Proteomes" id="UP001318040">
    <property type="component" value="Chromosome 33"/>
</dbReference>
<dbReference type="AlphaFoldDB" id="A0AAJ7X4V6"/>
<dbReference type="CTD" id="4956"/>
<sequence length="223" mass="23966">MEDPRWPMTNVVSRRQAAAILPTLVMKAAAAVAAAGGGAGGAAVWTSIQGRCGSSLPKTVKPLHTEDADYCGDTRFLKVRVEGIPFQAARLCCSPWCRRGVPSSRHSDTWIASRSSCGPTTARCEVKAAAPSPSRIPSRTSARRLAERLRCDHSNSEVDSRSARRSLLPRADGSVERRQSIEEKSRRQADETTPHLHPTGDDLIKTPTFVGMILASSFVSGSA</sequence>
<evidence type="ECO:0000313" key="2">
    <source>
        <dbReference type="Proteomes" id="UP001318040"/>
    </source>
</evidence>
<protein>
    <submittedName>
        <fullName evidence="3">Uncharacterized protein LOC116948517 isoform X1</fullName>
    </submittedName>
</protein>